<gene>
    <name evidence="1" type="ORF">FF041_19140</name>
</gene>
<comment type="caution">
    <text evidence="1">The sequence shown here is derived from an EMBL/GenBank/DDBJ whole genome shotgun (WGS) entry which is preliminary data.</text>
</comment>
<name>A0A646KJJ9_STRJU</name>
<evidence type="ECO:0000313" key="2">
    <source>
        <dbReference type="Proteomes" id="UP000419138"/>
    </source>
</evidence>
<dbReference type="Proteomes" id="UP000419138">
    <property type="component" value="Unassembled WGS sequence"/>
</dbReference>
<evidence type="ECO:0000313" key="1">
    <source>
        <dbReference type="EMBL" id="MQT02240.1"/>
    </source>
</evidence>
<proteinExistence type="predicted"/>
<reference evidence="1 2" key="1">
    <citation type="submission" date="2019-05" db="EMBL/GenBank/DDBJ databases">
        <title>Comparative genomics and metabolomics analyses of clavulanic acid producing Streptomyces species provides insight into specialized metabolism and evolution of beta-lactam biosynthetic gene clusters.</title>
        <authorList>
            <person name="Moore M.A."/>
            <person name="Cruz-Morales P."/>
            <person name="Barona Gomez F."/>
            <person name="Kapil T."/>
        </authorList>
    </citation>
    <scope>NUCLEOTIDE SEQUENCE [LARGE SCALE GENOMIC DNA]</scope>
    <source>
        <strain evidence="1 2">NRRL 5741</strain>
    </source>
</reference>
<protein>
    <submittedName>
        <fullName evidence="1">Uncharacterized protein</fullName>
    </submittedName>
</protein>
<organism evidence="1 2">
    <name type="scientific">Streptomyces jumonjinensis</name>
    <dbReference type="NCBI Taxonomy" id="1945"/>
    <lineage>
        <taxon>Bacteria</taxon>
        <taxon>Bacillati</taxon>
        <taxon>Actinomycetota</taxon>
        <taxon>Actinomycetes</taxon>
        <taxon>Kitasatosporales</taxon>
        <taxon>Streptomycetaceae</taxon>
        <taxon>Streptomyces</taxon>
    </lineage>
</organism>
<accession>A0A646KJJ9</accession>
<dbReference type="EMBL" id="VCLA01000150">
    <property type="protein sequence ID" value="MQT02240.1"/>
    <property type="molecule type" value="Genomic_DNA"/>
</dbReference>
<sequence>MDEAEDRRLRAIAPDISQISISLLRRVVGLYPEERIPEEALRTADEVLERYGADGLRVLVMSLTGWAAVEIEKDAHMSGRTLEALLDDMDLTRMEANPDG</sequence>
<dbReference type="AlphaFoldDB" id="A0A646KJJ9"/>
<keyword evidence="2" id="KW-1185">Reference proteome</keyword>